<feature type="chain" id="PRO_5044022206" description="Penicillin-binding protein activator LpoA" evidence="9">
    <location>
        <begin position="22"/>
        <end position="599"/>
    </location>
</feature>
<keyword evidence="7 8" id="KW-0449">Lipoprotein</keyword>
<evidence type="ECO:0000313" key="10">
    <source>
        <dbReference type="EMBL" id="CCO48854.1"/>
    </source>
</evidence>
<comment type="subcellular location">
    <subcellularLocation>
        <location evidence="8">Cell outer membrane</location>
        <topology evidence="8">Lipid-anchor</topology>
        <orientation evidence="8">Periplasmic side</orientation>
    </subcellularLocation>
</comment>
<evidence type="ECO:0000256" key="1">
    <source>
        <dbReference type="ARBA" id="ARBA00022729"/>
    </source>
</evidence>
<dbReference type="EMBL" id="CAOF01000161">
    <property type="protein sequence ID" value="CCO48854.1"/>
    <property type="molecule type" value="Genomic_DNA"/>
</dbReference>
<evidence type="ECO:0000256" key="6">
    <source>
        <dbReference type="ARBA" id="ARBA00023237"/>
    </source>
</evidence>
<dbReference type="Pfam" id="PF04348">
    <property type="entry name" value="LppC"/>
    <property type="match status" value="1"/>
</dbReference>
<proteinExistence type="inferred from homology"/>
<keyword evidence="2 8" id="KW-0133">Cell shape</keyword>
<dbReference type="Gene3D" id="3.40.50.2300">
    <property type="match status" value="2"/>
</dbReference>
<keyword evidence="3 8" id="KW-0573">Peptidoglycan synthesis</keyword>
<evidence type="ECO:0000256" key="7">
    <source>
        <dbReference type="ARBA" id="ARBA00023288"/>
    </source>
</evidence>
<feature type="signal peptide" evidence="9">
    <location>
        <begin position="1"/>
        <end position="21"/>
    </location>
</feature>
<accession>A0AAV2VW45</accession>
<reference evidence="10 11" key="1">
    <citation type="journal article" date="2013" name="ISME J.">
        <title>Comparative genomics of pathogenic lineages of Vibrio nigripulchritudo identifies virulence-associated traits.</title>
        <authorList>
            <person name="Goudenege D."/>
            <person name="Labreuche Y."/>
            <person name="Krin E."/>
            <person name="Ansquer D."/>
            <person name="Mangenot S."/>
            <person name="Calteau A."/>
            <person name="Medigue C."/>
            <person name="Mazel D."/>
            <person name="Polz M.F."/>
            <person name="Le Roux F."/>
        </authorList>
    </citation>
    <scope>NUCLEOTIDE SEQUENCE [LARGE SCALE GENOMIC DNA]</scope>
    <source>
        <strain evidence="10 11">SOn1</strain>
    </source>
</reference>
<keyword evidence="5 8" id="KW-0564">Palmitate</keyword>
<sequence>MAMKHQNKFSVPRLLTPIALAVTLAACSSTSQTPVNVDITQDPTQSAQAYIMQADSANGGIQNDLLIMALKAALQENDLVRADHLVKRLSKQALSPLQMSEWQMSRSQLSLRQGEIREALQQLNYQPWWELSNTQWVEYHEFRARLFELLSDHLNASREYIAANQYLAEEDQTQNLQNLWLNLNSYSEFDIASLQTEEDETELQGWIQLAVYMKTIAGNPAQLKSTLESWFTAHPDHPANRYVPDEVQAILALEIVKPKNTGLVLPLSGKYGKQGQLVRDGFIHAMMDDFNREEMATLTVLDSAALSTEDIQQELEKRNVDFVVGPLVKDKVEVLQQSTQLPMLALNIPDDKLPETRVCYFTLSPEQEVAQAAKYLFTNGFQYPLILAPVGGFGERVTEAFKAEWEKYSKNPAAFSYFGNRSQLQKNINSVFGLTDSQARIAQLNRLINIQTESQPRSRRDVDAVYVVAKSSELTLIKPFIEVAINPDTTPPKLFSNSRSNSGKKRQYEDLSGVVYSDIPMLIEQNSALKKQLEETWPKSGNVEKRLHALGMDAYKLILELPQMKVMPEYSVKGQTGTLTINNECVVQREVSWAEHEAI</sequence>
<dbReference type="GO" id="GO:0008360">
    <property type="term" value="P:regulation of cell shape"/>
    <property type="evidence" value="ECO:0007669"/>
    <property type="project" value="UniProtKB-KW"/>
</dbReference>
<keyword evidence="4 8" id="KW-0472">Membrane</keyword>
<name>A0AAV2VW45_9VIBR</name>
<dbReference type="Gene3D" id="1.25.40.650">
    <property type="match status" value="1"/>
</dbReference>
<dbReference type="InterPro" id="IPR028082">
    <property type="entry name" value="Peripla_BP_I"/>
</dbReference>
<keyword evidence="6 8" id="KW-0998">Cell outer membrane</keyword>
<dbReference type="GO" id="GO:0030234">
    <property type="term" value="F:enzyme regulator activity"/>
    <property type="evidence" value="ECO:0007669"/>
    <property type="project" value="UniProtKB-UniRule"/>
</dbReference>
<dbReference type="InterPro" id="IPR007443">
    <property type="entry name" value="LpoA"/>
</dbReference>
<comment type="caution">
    <text evidence="10">The sequence shown here is derived from an EMBL/GenBank/DDBJ whole genome shotgun (WGS) entry which is preliminary data.</text>
</comment>
<comment type="subunit">
    <text evidence="8">Interacts with PBP1a.</text>
</comment>
<dbReference type="GO" id="GO:0009252">
    <property type="term" value="P:peptidoglycan biosynthetic process"/>
    <property type="evidence" value="ECO:0007669"/>
    <property type="project" value="UniProtKB-UniRule"/>
</dbReference>
<keyword evidence="1 8" id="KW-0732">Signal</keyword>
<organism evidence="10 11">
    <name type="scientific">Vibrio nigripulchritudo SOn1</name>
    <dbReference type="NCBI Taxonomy" id="1238450"/>
    <lineage>
        <taxon>Bacteria</taxon>
        <taxon>Pseudomonadati</taxon>
        <taxon>Pseudomonadota</taxon>
        <taxon>Gammaproteobacteria</taxon>
        <taxon>Vibrionales</taxon>
        <taxon>Vibrionaceae</taxon>
        <taxon>Vibrio</taxon>
    </lineage>
</organism>
<evidence type="ECO:0000256" key="9">
    <source>
        <dbReference type="SAM" id="SignalP"/>
    </source>
</evidence>
<protein>
    <recommendedName>
        <fullName evidence="8">Penicillin-binding protein activator LpoA</fullName>
        <shortName evidence="8">PBP activator LpoA</shortName>
    </recommendedName>
</protein>
<dbReference type="PANTHER" id="PTHR38038">
    <property type="entry name" value="PENICILLIN-BINDING PROTEIN ACTIVATOR LPOA"/>
    <property type="match status" value="1"/>
</dbReference>
<dbReference type="SUPFAM" id="SSF53822">
    <property type="entry name" value="Periplasmic binding protein-like I"/>
    <property type="match status" value="1"/>
</dbReference>
<evidence type="ECO:0000313" key="11">
    <source>
        <dbReference type="Proteomes" id="UP000018211"/>
    </source>
</evidence>
<evidence type="ECO:0000256" key="5">
    <source>
        <dbReference type="ARBA" id="ARBA00023139"/>
    </source>
</evidence>
<gene>
    <name evidence="8" type="primary">lpoA</name>
    <name evidence="10" type="ORF">VIBNISOn1_670004</name>
</gene>
<dbReference type="CDD" id="cd06339">
    <property type="entry name" value="PBP1_YraM_LppC_lipoprotein-like"/>
    <property type="match status" value="1"/>
</dbReference>
<evidence type="ECO:0000256" key="2">
    <source>
        <dbReference type="ARBA" id="ARBA00022960"/>
    </source>
</evidence>
<dbReference type="Gene3D" id="1.25.40.10">
    <property type="entry name" value="Tetratricopeptide repeat domain"/>
    <property type="match status" value="1"/>
</dbReference>
<dbReference type="AlphaFoldDB" id="A0AAV2VW45"/>
<evidence type="ECO:0000256" key="3">
    <source>
        <dbReference type="ARBA" id="ARBA00022984"/>
    </source>
</evidence>
<dbReference type="HAMAP" id="MF_01890">
    <property type="entry name" value="LpoA"/>
    <property type="match status" value="1"/>
</dbReference>
<evidence type="ECO:0000256" key="8">
    <source>
        <dbReference type="HAMAP-Rule" id="MF_01890"/>
    </source>
</evidence>
<comment type="similarity">
    <text evidence="8">Belongs to the LpoA family.</text>
</comment>
<dbReference type="Proteomes" id="UP000018211">
    <property type="component" value="Unassembled WGS sequence"/>
</dbReference>
<dbReference type="GO" id="GO:0031241">
    <property type="term" value="C:periplasmic side of cell outer membrane"/>
    <property type="evidence" value="ECO:0007669"/>
    <property type="project" value="UniProtKB-UniRule"/>
</dbReference>
<evidence type="ECO:0000256" key="4">
    <source>
        <dbReference type="ARBA" id="ARBA00023136"/>
    </source>
</evidence>
<dbReference type="RefSeq" id="WP_022613194.1">
    <property type="nucleotide sequence ID" value="NZ_LK391965.1"/>
</dbReference>
<dbReference type="PROSITE" id="PS51257">
    <property type="entry name" value="PROKAR_LIPOPROTEIN"/>
    <property type="match status" value="1"/>
</dbReference>
<dbReference type="PANTHER" id="PTHR38038:SF1">
    <property type="entry name" value="PENICILLIN-BINDING PROTEIN ACTIVATOR LPOA"/>
    <property type="match status" value="1"/>
</dbReference>
<dbReference type="InterPro" id="IPR011990">
    <property type="entry name" value="TPR-like_helical_dom_sf"/>
</dbReference>
<comment type="function">
    <text evidence="8">Regulator of peptidoglycan synthesis that is essential for the function of penicillin-binding protein 1A (PBP1a).</text>
</comment>